<dbReference type="EMBL" id="CAUJNA010003660">
    <property type="protein sequence ID" value="CAJ1407135.1"/>
    <property type="molecule type" value="Genomic_DNA"/>
</dbReference>
<feature type="coiled-coil region" evidence="1">
    <location>
        <begin position="170"/>
        <end position="295"/>
    </location>
</feature>
<proteinExistence type="predicted"/>
<reference evidence="3" key="1">
    <citation type="submission" date="2023-08" db="EMBL/GenBank/DDBJ databases">
        <authorList>
            <person name="Chen Y."/>
            <person name="Shah S."/>
            <person name="Dougan E. K."/>
            <person name="Thang M."/>
            <person name="Chan C."/>
        </authorList>
    </citation>
    <scope>NUCLEOTIDE SEQUENCE</scope>
</reference>
<evidence type="ECO:0000313" key="3">
    <source>
        <dbReference type="EMBL" id="CAJ1407135.1"/>
    </source>
</evidence>
<accession>A0AA36NCA5</accession>
<dbReference type="Gene3D" id="1.10.287.1490">
    <property type="match status" value="1"/>
</dbReference>
<dbReference type="AlphaFoldDB" id="A0AA36NCA5"/>
<feature type="region of interest" description="Disordered" evidence="2">
    <location>
        <begin position="1"/>
        <end position="23"/>
    </location>
</feature>
<keyword evidence="1" id="KW-0175">Coiled coil</keyword>
<keyword evidence="4" id="KW-1185">Reference proteome</keyword>
<evidence type="ECO:0000256" key="2">
    <source>
        <dbReference type="SAM" id="MobiDB-lite"/>
    </source>
</evidence>
<gene>
    <name evidence="3" type="ORF">EVOR1521_LOCUS28914</name>
</gene>
<comment type="caution">
    <text evidence="3">The sequence shown here is derived from an EMBL/GenBank/DDBJ whole genome shotgun (WGS) entry which is preliminary data.</text>
</comment>
<name>A0AA36NCA5_9DINO</name>
<evidence type="ECO:0000256" key="1">
    <source>
        <dbReference type="SAM" id="Coils"/>
    </source>
</evidence>
<feature type="coiled-coil region" evidence="1">
    <location>
        <begin position="86"/>
        <end position="120"/>
    </location>
</feature>
<dbReference type="Proteomes" id="UP001178507">
    <property type="component" value="Unassembled WGS sequence"/>
</dbReference>
<evidence type="ECO:0000313" key="4">
    <source>
        <dbReference type="Proteomes" id="UP001178507"/>
    </source>
</evidence>
<organism evidence="3 4">
    <name type="scientific">Effrenium voratum</name>
    <dbReference type="NCBI Taxonomy" id="2562239"/>
    <lineage>
        <taxon>Eukaryota</taxon>
        <taxon>Sar</taxon>
        <taxon>Alveolata</taxon>
        <taxon>Dinophyceae</taxon>
        <taxon>Suessiales</taxon>
        <taxon>Symbiodiniaceae</taxon>
        <taxon>Effrenium</taxon>
    </lineage>
</organism>
<feature type="coiled-coil region" evidence="1">
    <location>
        <begin position="359"/>
        <end position="400"/>
    </location>
</feature>
<sequence>MGQAAEARVQHARRRLQAASASEQSACATQQELEARHGRLTARLAQLTAGVGSLRRRFAAGAAELAEEQARSAEVLSGPSSVRRKLQEMTEEGQRLRETIAEMEADQRELQQAADVAGAELLQLSAESQRLRAQRGELQWTLDKLRQTLAHQHGELADDTRGTALTLEELRLAENEVQTCQSELAERVREEEEALQDLRHMTRENQLLHHELRLAQQRHQVLEDATQEHEAQKLPMMQELRGKEFQCEELRKACQEVAQQRLRNEAAVEELAQQVESSYMEIQELQGSLQGLEQNEETTRGSFHKSDSELAVLRTRMHEVTQCLEMQEFAQEQRKADQSRLRWVAGSQQTAINEAMMGAAAVAAQADSLRAEVASTQRKLDQARERLADETRRGQEAARSQAKLQALLAQQRQMHWQREAECSALRRPKLPSEGERQMLEQVEELERKMSREVKFLAEEAANLNTELAQSKATP</sequence>
<feature type="coiled-coil region" evidence="1">
    <location>
        <begin position="439"/>
        <end position="473"/>
    </location>
</feature>
<protein>
    <submittedName>
        <fullName evidence="3">Uncharacterized protein</fullName>
    </submittedName>
</protein>